<dbReference type="GO" id="GO:0004553">
    <property type="term" value="F:hydrolase activity, hydrolyzing O-glycosyl compounds"/>
    <property type="evidence" value="ECO:0007669"/>
    <property type="project" value="InterPro"/>
</dbReference>
<dbReference type="OrthoDB" id="9809583at2"/>
<protein>
    <submittedName>
        <fullName evidence="4">Glucan endo-1,3-beta-D-glucosidase</fullName>
    </submittedName>
</protein>
<evidence type="ECO:0000256" key="1">
    <source>
        <dbReference type="ARBA" id="ARBA00006865"/>
    </source>
</evidence>
<dbReference type="STRING" id="1850246.LPB138_08410"/>
<dbReference type="GO" id="GO:0005975">
    <property type="term" value="P:carbohydrate metabolic process"/>
    <property type="evidence" value="ECO:0007669"/>
    <property type="project" value="InterPro"/>
</dbReference>
<evidence type="ECO:0000313" key="5">
    <source>
        <dbReference type="Proteomes" id="UP000176050"/>
    </source>
</evidence>
<feature type="chain" id="PRO_5009110951" evidence="2">
    <location>
        <begin position="23"/>
        <end position="559"/>
    </location>
</feature>
<dbReference type="EMBL" id="CP017478">
    <property type="protein sequence ID" value="AOW20695.1"/>
    <property type="molecule type" value="Genomic_DNA"/>
</dbReference>
<dbReference type="CDD" id="cd08023">
    <property type="entry name" value="GH16_laminarinase_like"/>
    <property type="match status" value="1"/>
</dbReference>
<dbReference type="PANTHER" id="PTHR10963">
    <property type="entry name" value="GLYCOSYL HYDROLASE-RELATED"/>
    <property type="match status" value="1"/>
</dbReference>
<dbReference type="InterPro" id="IPR035986">
    <property type="entry name" value="PKD_dom_sf"/>
</dbReference>
<dbReference type="InterPro" id="IPR013320">
    <property type="entry name" value="ConA-like_dom_sf"/>
</dbReference>
<dbReference type="SUPFAM" id="SSF49899">
    <property type="entry name" value="Concanavalin A-like lectins/glucanases"/>
    <property type="match status" value="1"/>
</dbReference>
<comment type="similarity">
    <text evidence="1">Belongs to the glycosyl hydrolase 16 family.</text>
</comment>
<sequence length="559" mass="60826">MKKFKYNLVLFFSILFTLVACQEDNLTFGDVTAPTNLSISFEIVGADAANPNGDGSGFVNFVATADNAISYKFNFGDNSDEIVASGVGTHRYTIVGLNSYTVVVNAIGTGGLVTSSTINVDVFSSFDDLEAKEMLSGGAGNSKTWYWAAADVGHLGVGPANSNVGADGWWFPQWYAAQPFEKAGAPESSCIYTDELTFSLNDSEQLTYVLNNNGQTFYNGAHSGLGGDDVCLDLDTSGIKNVSLAPTSIDWSSVPDPDFTSRGTVMDFSDNGFMGYYLSTSSYEIISLTNNLMTVRVIDGLNADLAWYHTFSTSPPVQEEFESIYTNLVWADEFEVDGAPDSSNWTYDTGTGSSGWGNNEEQYYTDRLDNSYVEDGVLKIISKAESFNSSNYTSARLKTQGLYDFTYGRVDVRAKLPSGGGTWPAIWLLGSNIETVGWPACGEIDIMEHVGNNEGIIGAALHTPSSSGATINRADYDVPTATSEFHVYSVHWSPDEITFLVDDEVFYVYEPSEQNPQTWPYTADQFIILNTAMGGNLGGAIDSNFSESTFEIDYVRVFQ</sequence>
<evidence type="ECO:0000256" key="2">
    <source>
        <dbReference type="SAM" id="SignalP"/>
    </source>
</evidence>
<dbReference type="PROSITE" id="PS51257">
    <property type="entry name" value="PROKAR_LIPOPROTEIN"/>
    <property type="match status" value="1"/>
</dbReference>
<dbReference type="AlphaFoldDB" id="A0A1D8P7Z3"/>
<dbReference type="KEGG" id="lul:LPB138_08410"/>
<dbReference type="Pfam" id="PF00722">
    <property type="entry name" value="Glyco_hydro_16"/>
    <property type="match status" value="1"/>
</dbReference>
<dbReference type="PROSITE" id="PS51762">
    <property type="entry name" value="GH16_2"/>
    <property type="match status" value="1"/>
</dbReference>
<accession>A0A1D8P7Z3</accession>
<feature type="domain" description="GH16" evidence="3">
    <location>
        <begin position="249"/>
        <end position="559"/>
    </location>
</feature>
<dbReference type="InterPro" id="IPR000757">
    <property type="entry name" value="Beta-glucanase-like"/>
</dbReference>
<feature type="signal peptide" evidence="2">
    <location>
        <begin position="1"/>
        <end position="22"/>
    </location>
</feature>
<dbReference type="Proteomes" id="UP000176050">
    <property type="component" value="Chromosome"/>
</dbReference>
<reference evidence="4 5" key="1">
    <citation type="submission" date="2016-10" db="EMBL/GenBank/DDBJ databases">
        <title>Lutibacter sp. LPB0138, isolated from marine gastropod.</title>
        <authorList>
            <person name="Kim E."/>
            <person name="Yi H."/>
        </authorList>
    </citation>
    <scope>NUCLEOTIDE SEQUENCE [LARGE SCALE GENOMIC DNA]</scope>
    <source>
        <strain evidence="4 5">LPB0138</strain>
    </source>
</reference>
<organism evidence="4 5">
    <name type="scientific">Urechidicola croceus</name>
    <dbReference type="NCBI Taxonomy" id="1850246"/>
    <lineage>
        <taxon>Bacteria</taxon>
        <taxon>Pseudomonadati</taxon>
        <taxon>Bacteroidota</taxon>
        <taxon>Flavobacteriia</taxon>
        <taxon>Flavobacteriales</taxon>
        <taxon>Flavobacteriaceae</taxon>
        <taxon>Urechidicola</taxon>
    </lineage>
</organism>
<dbReference type="PANTHER" id="PTHR10963:SF55">
    <property type="entry name" value="GLYCOSIDE HYDROLASE FAMILY 16 PROTEIN"/>
    <property type="match status" value="1"/>
</dbReference>
<name>A0A1D8P7Z3_9FLAO</name>
<dbReference type="InterPro" id="IPR050546">
    <property type="entry name" value="Glycosyl_Hydrlase_16"/>
</dbReference>
<evidence type="ECO:0000259" key="3">
    <source>
        <dbReference type="PROSITE" id="PS51762"/>
    </source>
</evidence>
<evidence type="ECO:0000313" key="4">
    <source>
        <dbReference type="EMBL" id="AOW20695.1"/>
    </source>
</evidence>
<dbReference type="RefSeq" id="WP_070236868.1">
    <property type="nucleotide sequence ID" value="NZ_CP017478.1"/>
</dbReference>
<proteinExistence type="inferred from homology"/>
<keyword evidence="5" id="KW-1185">Reference proteome</keyword>
<dbReference type="Gene3D" id="2.60.120.200">
    <property type="match status" value="1"/>
</dbReference>
<gene>
    <name evidence="4" type="ORF">LPB138_08410</name>
</gene>
<dbReference type="SUPFAM" id="SSF49299">
    <property type="entry name" value="PKD domain"/>
    <property type="match status" value="1"/>
</dbReference>
<keyword evidence="2" id="KW-0732">Signal</keyword>